<dbReference type="PANTHER" id="PTHR34700:SF4">
    <property type="entry name" value="PHAGE-LIKE ELEMENT PBSX PROTEIN XKDP"/>
    <property type="match status" value="1"/>
</dbReference>
<dbReference type="SMART" id="SM00257">
    <property type="entry name" value="LysM"/>
    <property type="match status" value="1"/>
</dbReference>
<name>A0A5S4VLM6_9FIRM</name>
<reference evidence="2 3" key="2">
    <citation type="submission" date="2019-09" db="EMBL/GenBank/DDBJ databases">
        <title>Strain-level analysis of Eubacterium rectale using genomes from metagenomes.</title>
        <authorList>
            <person name="Karcher N."/>
            <person name="Segata N."/>
        </authorList>
    </citation>
    <scope>NUCLEOTIDE SEQUENCE [LARGE SCALE GENOMIC DNA]</scope>
    <source>
        <strain evidence="2 3">L2-21</strain>
    </source>
</reference>
<dbReference type="Gene3D" id="3.10.350.10">
    <property type="entry name" value="LysM domain"/>
    <property type="match status" value="1"/>
</dbReference>
<dbReference type="InterPro" id="IPR052196">
    <property type="entry name" value="Bact_Kbp"/>
</dbReference>
<comment type="caution">
    <text evidence="2">The sequence shown here is derived from an EMBL/GenBank/DDBJ whole genome shotgun (WGS) entry which is preliminary data.</text>
</comment>
<dbReference type="InterPro" id="IPR018392">
    <property type="entry name" value="LysM"/>
</dbReference>
<dbReference type="InterPro" id="IPR036779">
    <property type="entry name" value="LysM_dom_sf"/>
</dbReference>
<dbReference type="EMBL" id="VSTG01000001">
    <property type="protein sequence ID" value="TYL60133.1"/>
    <property type="molecule type" value="Genomic_DNA"/>
</dbReference>
<sequence length="421" mass="46529">MKARQASVVVKYNDKDITKTITDYIEGFSYVDNASGSADTVTLKLNNRSGKWSGSWIPVQGDSVKTIIKLTNWNKEGDNRKFDCGYFLIDDLSFSGPPSVASIGGISTPINTDFNVTKKSKTWKKTSVKGILSSIASSAKIGLYFSGQDYPIDEMEQSDKEDVNFAFELCSSYNLAMKLYNKKIVTFDQTEYEKKPASFTLKKENCESWSFTYSLTRMYDGVSISYTDSKKNQTLKYKFMLKNGSRILKLNETAESLQDAEIKAKSKLLEHNRKCQTANLKVKGDTKYISSKCMKLEGFGKLDGKYYIDTVSHSKDAGNGYYCTLEAHLCIIVKGVTVATVLSGDTVKKAASSSTAGKKYTIVSGDTLWRISTKFLGSGAKYMQIYNANSGTIESTAKSHGKSSSSNGHWIYPGTTLTIPG</sequence>
<reference evidence="2 3" key="1">
    <citation type="submission" date="2019-08" db="EMBL/GenBank/DDBJ databases">
        <authorList>
            <person name="Duncan S."/>
            <person name="Walker A."/>
        </authorList>
    </citation>
    <scope>NUCLEOTIDE SEQUENCE [LARGE SCALE GENOMIC DNA]</scope>
    <source>
        <strain evidence="2 3">L2-21</strain>
    </source>
</reference>
<dbReference type="SUPFAM" id="SSF69279">
    <property type="entry name" value="Phage tail proteins"/>
    <property type="match status" value="1"/>
</dbReference>
<accession>A0A5S4VLM6</accession>
<gene>
    <name evidence="2" type="ORF">FYL37_00585</name>
</gene>
<dbReference type="CDD" id="cd00118">
    <property type="entry name" value="LysM"/>
    <property type="match status" value="1"/>
</dbReference>
<evidence type="ECO:0000313" key="2">
    <source>
        <dbReference type="EMBL" id="TYL60133.1"/>
    </source>
</evidence>
<protein>
    <submittedName>
        <fullName evidence="2">LysM peptidoglycan-binding domain-containing protein</fullName>
    </submittedName>
</protein>
<dbReference type="AlphaFoldDB" id="A0A5S4VLM6"/>
<dbReference type="Pfam" id="PF01476">
    <property type="entry name" value="LysM"/>
    <property type="match status" value="1"/>
</dbReference>
<evidence type="ECO:0000313" key="3">
    <source>
        <dbReference type="Proteomes" id="UP000324325"/>
    </source>
</evidence>
<evidence type="ECO:0000259" key="1">
    <source>
        <dbReference type="PROSITE" id="PS51782"/>
    </source>
</evidence>
<dbReference type="PANTHER" id="PTHR34700">
    <property type="entry name" value="POTASSIUM BINDING PROTEIN KBP"/>
    <property type="match status" value="1"/>
</dbReference>
<dbReference type="Proteomes" id="UP000324325">
    <property type="component" value="Unassembled WGS sequence"/>
</dbReference>
<feature type="domain" description="LysM" evidence="1">
    <location>
        <begin position="358"/>
        <end position="419"/>
    </location>
</feature>
<dbReference type="PROSITE" id="PS51782">
    <property type="entry name" value="LYSM"/>
    <property type="match status" value="1"/>
</dbReference>
<dbReference type="RefSeq" id="WP_148884715.1">
    <property type="nucleotide sequence ID" value="NZ_VSTG01000001.1"/>
</dbReference>
<organism evidence="2 3">
    <name type="scientific">Agathobacter rectalis</name>
    <dbReference type="NCBI Taxonomy" id="39491"/>
    <lineage>
        <taxon>Bacteria</taxon>
        <taxon>Bacillati</taxon>
        <taxon>Bacillota</taxon>
        <taxon>Clostridia</taxon>
        <taxon>Lachnospirales</taxon>
        <taxon>Lachnospiraceae</taxon>
        <taxon>Agathobacter</taxon>
    </lineage>
</organism>
<proteinExistence type="predicted"/>